<dbReference type="AlphaFoldDB" id="A0A3A4NAK3"/>
<evidence type="ECO:0000313" key="2">
    <source>
        <dbReference type="EMBL" id="RJP15326.1"/>
    </source>
</evidence>
<feature type="compositionally biased region" description="Basic and acidic residues" evidence="1">
    <location>
        <begin position="73"/>
        <end position="83"/>
    </location>
</feature>
<evidence type="ECO:0000256" key="1">
    <source>
        <dbReference type="SAM" id="MobiDB-lite"/>
    </source>
</evidence>
<reference evidence="2 3" key="1">
    <citation type="journal article" date="2017" name="ISME J.">
        <title>Energy and carbon metabolisms in a deep terrestrial subsurface fluid microbial community.</title>
        <authorList>
            <person name="Momper L."/>
            <person name="Jungbluth S.P."/>
            <person name="Lee M.D."/>
            <person name="Amend J.P."/>
        </authorList>
    </citation>
    <scope>NUCLEOTIDE SEQUENCE [LARGE SCALE GENOMIC DNA]</scope>
    <source>
        <strain evidence="2">SURF_5</strain>
    </source>
</reference>
<name>A0A3A4NAK3_ABYX5</name>
<feature type="compositionally biased region" description="Basic and acidic residues" evidence="1">
    <location>
        <begin position="25"/>
        <end position="41"/>
    </location>
</feature>
<feature type="compositionally biased region" description="Pro residues" evidence="1">
    <location>
        <begin position="88"/>
        <end position="97"/>
    </location>
</feature>
<comment type="caution">
    <text evidence="2">The sequence shown here is derived from an EMBL/GenBank/DDBJ whole genome shotgun (WGS) entry which is preliminary data.</text>
</comment>
<organism evidence="2 3">
    <name type="scientific">Abyssobacteria bacterium (strain SURF_5)</name>
    <dbReference type="NCBI Taxonomy" id="2093360"/>
    <lineage>
        <taxon>Bacteria</taxon>
        <taxon>Pseudomonadati</taxon>
        <taxon>Candidatus Hydrogenedentota</taxon>
        <taxon>Candidatus Abyssobacteria</taxon>
    </lineage>
</organism>
<feature type="compositionally biased region" description="Basic and acidic residues" evidence="1">
    <location>
        <begin position="143"/>
        <end position="160"/>
    </location>
</feature>
<feature type="compositionally biased region" description="Basic residues" evidence="1">
    <location>
        <begin position="166"/>
        <end position="181"/>
    </location>
</feature>
<evidence type="ECO:0000313" key="3">
    <source>
        <dbReference type="Proteomes" id="UP000265882"/>
    </source>
</evidence>
<feature type="region of interest" description="Disordered" evidence="1">
    <location>
        <begin position="25"/>
        <end position="184"/>
    </location>
</feature>
<proteinExistence type="predicted"/>
<dbReference type="Proteomes" id="UP000265882">
    <property type="component" value="Unassembled WGS sequence"/>
</dbReference>
<dbReference type="EMBL" id="QZKU01000135">
    <property type="protein sequence ID" value="RJP15326.1"/>
    <property type="molecule type" value="Genomic_DNA"/>
</dbReference>
<sequence length="218" mass="25101">MEVWGVLLFLWIAWKVIGSIMEEVQNRKREQQPPEVSDRPVRPTPVRRPASPTGPVQRPSRRESSSVESVQNELERLLREARERKRQPQPPSRPPVRLPEREHVRVQSRSAEVVKMPPPPPPQPRRAVRPLPVEPPYAVQPYRVERERVARPERPVRVEPDQPSPKPRRRTDVRRMTKRVASKSVLGQPSLAEIRKGIILSEILGTPKGLEGLDSPRI</sequence>
<accession>A0A3A4NAK3</accession>
<gene>
    <name evidence="2" type="ORF">C4520_20295</name>
</gene>
<protein>
    <submittedName>
        <fullName evidence="2">Uncharacterized protein</fullName>
    </submittedName>
</protein>